<evidence type="ECO:0000256" key="6">
    <source>
        <dbReference type="SAM" id="MobiDB-lite"/>
    </source>
</evidence>
<feature type="transmembrane region" description="Helical" evidence="7">
    <location>
        <begin position="181"/>
        <end position="200"/>
    </location>
</feature>
<feature type="transmembrane region" description="Helical" evidence="7">
    <location>
        <begin position="64"/>
        <end position="83"/>
    </location>
</feature>
<feature type="transmembrane region" description="Helical" evidence="7">
    <location>
        <begin position="365"/>
        <end position="385"/>
    </location>
</feature>
<feature type="region of interest" description="Disordered" evidence="6">
    <location>
        <begin position="1"/>
        <end position="21"/>
    </location>
</feature>
<feature type="transmembrane region" description="Helical" evidence="7">
    <location>
        <begin position="303"/>
        <end position="319"/>
    </location>
</feature>
<comment type="subcellular location">
    <subcellularLocation>
        <location evidence="1">Cell membrane</location>
        <topology evidence="1">Multi-pass membrane protein</topology>
    </subcellularLocation>
</comment>
<keyword evidence="5 7" id="KW-0472">Membrane</keyword>
<accession>A0ABV1KD09</accession>
<evidence type="ECO:0000256" key="1">
    <source>
        <dbReference type="ARBA" id="ARBA00004651"/>
    </source>
</evidence>
<dbReference type="PANTHER" id="PTHR23513">
    <property type="entry name" value="INTEGRAL MEMBRANE EFFLUX PROTEIN-RELATED"/>
    <property type="match status" value="1"/>
</dbReference>
<keyword evidence="2" id="KW-1003">Cell membrane</keyword>
<evidence type="ECO:0000256" key="7">
    <source>
        <dbReference type="SAM" id="Phobius"/>
    </source>
</evidence>
<name>A0ABV1KD09_9PSEU</name>
<keyword evidence="4 7" id="KW-1133">Transmembrane helix</keyword>
<feature type="transmembrane region" description="Helical" evidence="7">
    <location>
        <begin position="275"/>
        <end position="296"/>
    </location>
</feature>
<evidence type="ECO:0000256" key="3">
    <source>
        <dbReference type="ARBA" id="ARBA00022692"/>
    </source>
</evidence>
<dbReference type="EMBL" id="JBEDNQ010000007">
    <property type="protein sequence ID" value="MEQ3552345.1"/>
    <property type="molecule type" value="Genomic_DNA"/>
</dbReference>
<evidence type="ECO:0000256" key="4">
    <source>
        <dbReference type="ARBA" id="ARBA00022989"/>
    </source>
</evidence>
<dbReference type="InterPro" id="IPR011701">
    <property type="entry name" value="MFS"/>
</dbReference>
<dbReference type="RefSeq" id="WP_349299412.1">
    <property type="nucleotide sequence ID" value="NZ_JBEDNQ010000007.1"/>
</dbReference>
<proteinExistence type="predicted"/>
<reference evidence="8 9" key="1">
    <citation type="submission" date="2024-03" db="EMBL/GenBank/DDBJ databases">
        <title>Draft genome sequence of Pseudonocardia nematodicida JCM 31783.</title>
        <authorList>
            <person name="Butdee W."/>
            <person name="Duangmal K."/>
        </authorList>
    </citation>
    <scope>NUCLEOTIDE SEQUENCE [LARGE SCALE GENOMIC DNA]</scope>
    <source>
        <strain evidence="8 9">JCM 31783</strain>
    </source>
</reference>
<protein>
    <submittedName>
        <fullName evidence="8">MFS transporter</fullName>
    </submittedName>
</protein>
<keyword evidence="9" id="KW-1185">Reference proteome</keyword>
<dbReference type="Pfam" id="PF07690">
    <property type="entry name" value="MFS_1"/>
    <property type="match status" value="1"/>
</dbReference>
<dbReference type="PANTHER" id="PTHR23513:SF11">
    <property type="entry name" value="STAPHYLOFERRIN A TRANSPORTER"/>
    <property type="match status" value="1"/>
</dbReference>
<evidence type="ECO:0000256" key="5">
    <source>
        <dbReference type="ARBA" id="ARBA00023136"/>
    </source>
</evidence>
<feature type="transmembrane region" description="Helical" evidence="7">
    <location>
        <begin position="391"/>
        <end position="408"/>
    </location>
</feature>
<dbReference type="SUPFAM" id="SSF103473">
    <property type="entry name" value="MFS general substrate transporter"/>
    <property type="match status" value="1"/>
</dbReference>
<dbReference type="Proteomes" id="UP001494902">
    <property type="component" value="Unassembled WGS sequence"/>
</dbReference>
<evidence type="ECO:0000256" key="2">
    <source>
        <dbReference type="ARBA" id="ARBA00022475"/>
    </source>
</evidence>
<dbReference type="Gene3D" id="1.20.1250.20">
    <property type="entry name" value="MFS general substrate transporter like domains"/>
    <property type="match status" value="1"/>
</dbReference>
<gene>
    <name evidence="8" type="ORF">WIS52_17870</name>
</gene>
<organism evidence="8 9">
    <name type="scientific">Pseudonocardia nematodicida</name>
    <dbReference type="NCBI Taxonomy" id="1206997"/>
    <lineage>
        <taxon>Bacteria</taxon>
        <taxon>Bacillati</taxon>
        <taxon>Actinomycetota</taxon>
        <taxon>Actinomycetes</taxon>
        <taxon>Pseudonocardiales</taxon>
        <taxon>Pseudonocardiaceae</taxon>
        <taxon>Pseudonocardia</taxon>
    </lineage>
</organism>
<sequence>MSDTRGPDDGADAADEPTTPFRSPDFRALFAAEALSTAGDQVARVALSILVLERTGSVAWSATFYALTFLPALFGALLLGHLADRFPRRAVMVVTDLLRAGLVVLMALPGLPLPLLSALLVLVVLIRGPNTAARSALLPDLLPGALLTRGMAVRQVSVQVAQVAGFGAGGVLVALMTPSGALLIDAGTFAVSAVIVGFGLRARSAIRAGGAAAPDRTASAARWLHGARTGLGLVLGHPRRRYLVIACWVVGIYMLPEALAAAHAVAIGAGPAETGVLMAANPAGSVVGAALFAFVLPARNREGGIVPLAAGAAVCLALTPLAPGLWAAVGLWALSGGCATACLVQAQSEFARATPSEVRGSATGVAASGLVASQGVAVLLGGLLADRTDPALALGVFGILGVVLALVVRQLGRLGGDHPAPGPAG</sequence>
<comment type="caution">
    <text evidence="8">The sequence shown here is derived from an EMBL/GenBank/DDBJ whole genome shotgun (WGS) entry which is preliminary data.</text>
</comment>
<evidence type="ECO:0000313" key="9">
    <source>
        <dbReference type="Proteomes" id="UP001494902"/>
    </source>
</evidence>
<feature type="transmembrane region" description="Helical" evidence="7">
    <location>
        <begin position="242"/>
        <end position="269"/>
    </location>
</feature>
<keyword evidence="3 7" id="KW-0812">Transmembrane</keyword>
<feature type="transmembrane region" description="Helical" evidence="7">
    <location>
        <begin position="103"/>
        <end position="126"/>
    </location>
</feature>
<dbReference type="CDD" id="cd06173">
    <property type="entry name" value="MFS_MefA_like"/>
    <property type="match status" value="1"/>
</dbReference>
<dbReference type="InterPro" id="IPR036259">
    <property type="entry name" value="MFS_trans_sf"/>
</dbReference>
<evidence type="ECO:0000313" key="8">
    <source>
        <dbReference type="EMBL" id="MEQ3552345.1"/>
    </source>
</evidence>